<evidence type="ECO:0000256" key="2">
    <source>
        <dbReference type="ARBA" id="ARBA00004275"/>
    </source>
</evidence>
<dbReference type="InterPro" id="IPR002347">
    <property type="entry name" value="SDR_fam"/>
</dbReference>
<keyword evidence="4" id="KW-0521">NADP</keyword>
<evidence type="ECO:0000256" key="3">
    <source>
        <dbReference type="ARBA" id="ARBA00006484"/>
    </source>
</evidence>
<name>A0A7D9H7N9_PARCT</name>
<comment type="caution">
    <text evidence="10">The sequence shown here is derived from an EMBL/GenBank/DDBJ whole genome shotgun (WGS) entry which is preliminary data.</text>
</comment>
<dbReference type="GO" id="GO:0005777">
    <property type="term" value="C:peroxisome"/>
    <property type="evidence" value="ECO:0007669"/>
    <property type="project" value="UniProtKB-SubCell"/>
</dbReference>
<reference evidence="10" key="1">
    <citation type="submission" date="2020-04" db="EMBL/GenBank/DDBJ databases">
        <authorList>
            <person name="Alioto T."/>
            <person name="Alioto T."/>
            <person name="Gomez Garrido J."/>
        </authorList>
    </citation>
    <scope>NUCLEOTIDE SEQUENCE</scope>
    <source>
        <strain evidence="10">A484AB</strain>
    </source>
</reference>
<keyword evidence="5" id="KW-0560">Oxidoreductase</keyword>
<dbReference type="AlphaFoldDB" id="A0A7D9H7N9"/>
<keyword evidence="7" id="KW-0576">Peroxisome</keyword>
<dbReference type="Pfam" id="PF02036">
    <property type="entry name" value="SCP2"/>
    <property type="match status" value="1"/>
</dbReference>
<keyword evidence="11" id="KW-1185">Reference proteome</keyword>
<protein>
    <recommendedName>
        <fullName evidence="8">Hydroxysteroid dehydrogenase-like protein 2</fullName>
    </recommendedName>
</protein>
<comment type="similarity">
    <text evidence="3">Belongs to the short-chain dehydrogenases/reductases (SDR) family.</text>
</comment>
<evidence type="ECO:0000259" key="9">
    <source>
        <dbReference type="Pfam" id="PF02036"/>
    </source>
</evidence>
<feature type="domain" description="SCP2" evidence="9">
    <location>
        <begin position="204"/>
        <end position="290"/>
    </location>
</feature>
<dbReference type="SUPFAM" id="SSF55718">
    <property type="entry name" value="SCP-like"/>
    <property type="match status" value="1"/>
</dbReference>
<dbReference type="EMBL" id="CACRXK020000057">
    <property type="protein sequence ID" value="CAB3977596.1"/>
    <property type="molecule type" value="Genomic_DNA"/>
</dbReference>
<dbReference type="NCBIfam" id="NF006133">
    <property type="entry name" value="PRK08278.1"/>
    <property type="match status" value="1"/>
</dbReference>
<evidence type="ECO:0000256" key="8">
    <source>
        <dbReference type="ARBA" id="ARBA00040243"/>
    </source>
</evidence>
<dbReference type="InterPro" id="IPR051935">
    <property type="entry name" value="HSDL2"/>
</dbReference>
<dbReference type="Gene3D" id="3.40.50.720">
    <property type="entry name" value="NAD(P)-binding Rossmann-like Domain"/>
    <property type="match status" value="1"/>
</dbReference>
<evidence type="ECO:0000313" key="10">
    <source>
        <dbReference type="EMBL" id="CAB3977596.1"/>
    </source>
</evidence>
<dbReference type="GO" id="GO:0016491">
    <property type="term" value="F:oxidoreductase activity"/>
    <property type="evidence" value="ECO:0007669"/>
    <property type="project" value="UniProtKB-KW"/>
</dbReference>
<dbReference type="GO" id="GO:0005739">
    <property type="term" value="C:mitochondrion"/>
    <property type="evidence" value="ECO:0007669"/>
    <property type="project" value="UniProtKB-SubCell"/>
</dbReference>
<gene>
    <name evidence="10" type="ORF">PACLA_8A022662</name>
</gene>
<dbReference type="InterPro" id="IPR036527">
    <property type="entry name" value="SCP2_sterol-bd_dom_sf"/>
</dbReference>
<dbReference type="SUPFAM" id="SSF51735">
    <property type="entry name" value="NAD(P)-binding Rossmann-fold domains"/>
    <property type="match status" value="1"/>
</dbReference>
<accession>A0A7D9H7N9</accession>
<organism evidence="10 11">
    <name type="scientific">Paramuricea clavata</name>
    <name type="common">Red gorgonian</name>
    <name type="synonym">Violescent sea-whip</name>
    <dbReference type="NCBI Taxonomy" id="317549"/>
    <lineage>
        <taxon>Eukaryota</taxon>
        <taxon>Metazoa</taxon>
        <taxon>Cnidaria</taxon>
        <taxon>Anthozoa</taxon>
        <taxon>Octocorallia</taxon>
        <taxon>Malacalcyonacea</taxon>
        <taxon>Plexauridae</taxon>
        <taxon>Paramuricea</taxon>
    </lineage>
</organism>
<dbReference type="InterPro" id="IPR036291">
    <property type="entry name" value="NAD(P)-bd_dom_sf"/>
</dbReference>
<keyword evidence="6" id="KW-0496">Mitochondrion</keyword>
<sequence length="295" mass="32523">MKRYDLMNNVNARGTFLCSQACIPYLKVAKNPHILNISPPLNMKPMWFKGHVAYTMAKYGMSMCVLGMAEEFKEEGIAVNALWPKTAIETAAMEMLSGGEALDNCRKVEIMSDAAYVVLTRDSKSRTGEFLIDEDVLREVGVKDFEHYACVPGADLLPDFFLDSEDISVEDIDKFKQKKAVKQASSEGDELSSLFGTIKGLCSEDAVSNTQAIYQFNVTEHGAWFLDLKTGSGDAGQGEPPTAADVTFSLDKENFVAMFTGKLKPTAAFMKGKLKIKGDMLKAMKLESLMNKSKL</sequence>
<evidence type="ECO:0000256" key="6">
    <source>
        <dbReference type="ARBA" id="ARBA00023128"/>
    </source>
</evidence>
<evidence type="ECO:0000256" key="1">
    <source>
        <dbReference type="ARBA" id="ARBA00004173"/>
    </source>
</evidence>
<evidence type="ECO:0000313" key="11">
    <source>
        <dbReference type="Proteomes" id="UP001152795"/>
    </source>
</evidence>
<evidence type="ECO:0000256" key="4">
    <source>
        <dbReference type="ARBA" id="ARBA00022857"/>
    </source>
</evidence>
<dbReference type="InterPro" id="IPR003033">
    <property type="entry name" value="SCP2_sterol-bd_dom"/>
</dbReference>
<dbReference type="PANTHER" id="PTHR42808:SF3">
    <property type="entry name" value="HYDROXYSTEROID DEHYDROGENASE-LIKE PROTEIN 2"/>
    <property type="match status" value="1"/>
</dbReference>
<evidence type="ECO:0000256" key="7">
    <source>
        <dbReference type="ARBA" id="ARBA00023140"/>
    </source>
</evidence>
<dbReference type="PANTHER" id="PTHR42808">
    <property type="entry name" value="HYDROXYSTEROID DEHYDROGENASE-LIKE PROTEIN 2"/>
    <property type="match status" value="1"/>
</dbReference>
<comment type="subcellular location">
    <subcellularLocation>
        <location evidence="1">Mitochondrion</location>
    </subcellularLocation>
    <subcellularLocation>
        <location evidence="2">Peroxisome</location>
    </subcellularLocation>
</comment>
<proteinExistence type="inferred from homology"/>
<dbReference type="Gene3D" id="3.30.1050.10">
    <property type="entry name" value="SCP2 sterol-binding domain"/>
    <property type="match status" value="1"/>
</dbReference>
<dbReference type="Pfam" id="PF13561">
    <property type="entry name" value="adh_short_C2"/>
    <property type="match status" value="1"/>
</dbReference>
<dbReference type="Proteomes" id="UP001152795">
    <property type="component" value="Unassembled WGS sequence"/>
</dbReference>
<evidence type="ECO:0000256" key="5">
    <source>
        <dbReference type="ARBA" id="ARBA00023002"/>
    </source>
</evidence>